<dbReference type="EMBL" id="JBHXPM010000028">
    <property type="protein sequence ID" value="MFD3959483.1"/>
    <property type="molecule type" value="Genomic_DNA"/>
</dbReference>
<dbReference type="SUPFAM" id="SSF56801">
    <property type="entry name" value="Acetyl-CoA synthetase-like"/>
    <property type="match status" value="1"/>
</dbReference>
<name>A0ABW6E3T4_9ACTN</name>
<feature type="compositionally biased region" description="Gly residues" evidence="4">
    <location>
        <begin position="230"/>
        <end position="252"/>
    </location>
</feature>
<dbReference type="InterPro" id="IPR045851">
    <property type="entry name" value="AMP-bd_C_sf"/>
</dbReference>
<dbReference type="InterPro" id="IPR000873">
    <property type="entry name" value="AMP-dep_synth/lig_dom"/>
</dbReference>
<dbReference type="SUPFAM" id="SSF47336">
    <property type="entry name" value="ACP-like"/>
    <property type="match status" value="1"/>
</dbReference>
<feature type="domain" description="Carrier" evidence="5">
    <location>
        <begin position="1078"/>
        <end position="1153"/>
    </location>
</feature>
<accession>A0ABW6E3T4</accession>
<comment type="cofactor">
    <cofactor evidence="1">
        <name>pantetheine 4'-phosphate</name>
        <dbReference type="ChEBI" id="CHEBI:47942"/>
    </cofactor>
</comment>
<dbReference type="InterPro" id="IPR036736">
    <property type="entry name" value="ACP-like_sf"/>
</dbReference>
<feature type="region of interest" description="Disordered" evidence="4">
    <location>
        <begin position="988"/>
        <end position="1019"/>
    </location>
</feature>
<dbReference type="InterPro" id="IPR025110">
    <property type="entry name" value="AMP-bd_C"/>
</dbReference>
<dbReference type="Pfam" id="PF00668">
    <property type="entry name" value="Condensation"/>
    <property type="match status" value="2"/>
</dbReference>
<dbReference type="InterPro" id="IPR023213">
    <property type="entry name" value="CAT-like_dom_sf"/>
</dbReference>
<dbReference type="Pfam" id="PF13193">
    <property type="entry name" value="AMP-binding_C"/>
    <property type="match status" value="1"/>
</dbReference>
<feature type="compositionally biased region" description="Low complexity" evidence="4">
    <location>
        <begin position="992"/>
        <end position="1019"/>
    </location>
</feature>
<feature type="region of interest" description="Disordered" evidence="4">
    <location>
        <begin position="220"/>
        <end position="252"/>
    </location>
</feature>
<dbReference type="Gene3D" id="1.10.1200.10">
    <property type="entry name" value="ACP-like"/>
    <property type="match status" value="1"/>
</dbReference>
<gene>
    <name evidence="6" type="ORF">ACFWR3_25840</name>
</gene>
<dbReference type="Gene3D" id="3.30.559.10">
    <property type="entry name" value="Chloramphenicol acetyltransferase-like domain"/>
    <property type="match status" value="1"/>
</dbReference>
<evidence type="ECO:0000256" key="4">
    <source>
        <dbReference type="SAM" id="MobiDB-lite"/>
    </source>
</evidence>
<dbReference type="Proteomes" id="UP001598300">
    <property type="component" value="Unassembled WGS sequence"/>
</dbReference>
<dbReference type="InterPro" id="IPR001242">
    <property type="entry name" value="Condensation_dom"/>
</dbReference>
<keyword evidence="3" id="KW-0597">Phosphoprotein</keyword>
<dbReference type="PROSITE" id="PS00455">
    <property type="entry name" value="AMP_BINDING"/>
    <property type="match status" value="1"/>
</dbReference>
<keyword evidence="7" id="KW-1185">Reference proteome</keyword>
<evidence type="ECO:0000256" key="3">
    <source>
        <dbReference type="ARBA" id="ARBA00022553"/>
    </source>
</evidence>
<dbReference type="PANTHER" id="PTHR45527">
    <property type="entry name" value="NONRIBOSOMAL PEPTIDE SYNTHETASE"/>
    <property type="match status" value="1"/>
</dbReference>
<keyword evidence="2" id="KW-0596">Phosphopantetheine</keyword>
<feature type="compositionally biased region" description="Gly residues" evidence="4">
    <location>
        <begin position="627"/>
        <end position="654"/>
    </location>
</feature>
<dbReference type="Gene3D" id="3.40.50.12780">
    <property type="entry name" value="N-terminal domain of ligase-like"/>
    <property type="match status" value="1"/>
</dbReference>
<dbReference type="SMART" id="SM00823">
    <property type="entry name" value="PKS_PP"/>
    <property type="match status" value="1"/>
</dbReference>
<evidence type="ECO:0000313" key="7">
    <source>
        <dbReference type="Proteomes" id="UP001598300"/>
    </source>
</evidence>
<dbReference type="CDD" id="cd05930">
    <property type="entry name" value="A_NRPS"/>
    <property type="match status" value="1"/>
</dbReference>
<evidence type="ECO:0000313" key="6">
    <source>
        <dbReference type="EMBL" id="MFD3959483.1"/>
    </source>
</evidence>
<evidence type="ECO:0000256" key="2">
    <source>
        <dbReference type="ARBA" id="ARBA00022450"/>
    </source>
</evidence>
<dbReference type="Gene3D" id="3.30.300.30">
    <property type="match status" value="1"/>
</dbReference>
<dbReference type="InterPro" id="IPR020806">
    <property type="entry name" value="PKS_PP-bd"/>
</dbReference>
<evidence type="ECO:0000259" key="5">
    <source>
        <dbReference type="PROSITE" id="PS50075"/>
    </source>
</evidence>
<dbReference type="InterPro" id="IPR042099">
    <property type="entry name" value="ANL_N_sf"/>
</dbReference>
<dbReference type="InterPro" id="IPR006162">
    <property type="entry name" value="Ppantetheine_attach_site"/>
</dbReference>
<dbReference type="PROSITE" id="PS50075">
    <property type="entry name" value="CARRIER"/>
    <property type="match status" value="1"/>
</dbReference>
<dbReference type="CDD" id="cd19531">
    <property type="entry name" value="LCL_NRPS-like"/>
    <property type="match status" value="1"/>
</dbReference>
<dbReference type="SUPFAM" id="SSF52777">
    <property type="entry name" value="CoA-dependent acyltransferases"/>
    <property type="match status" value="2"/>
</dbReference>
<dbReference type="Gene3D" id="3.40.50.980">
    <property type="match status" value="2"/>
</dbReference>
<reference evidence="6 7" key="1">
    <citation type="submission" date="2024-09" db="EMBL/GenBank/DDBJ databases">
        <title>The Natural Products Discovery Center: Release of the First 8490 Sequenced Strains for Exploring Actinobacteria Biosynthetic Diversity.</title>
        <authorList>
            <person name="Kalkreuter E."/>
            <person name="Kautsar S.A."/>
            <person name="Yang D."/>
            <person name="Bader C.D."/>
            <person name="Teijaro C.N."/>
            <person name="Fluegel L."/>
            <person name="Davis C.M."/>
            <person name="Simpson J.R."/>
            <person name="Lauterbach L."/>
            <person name="Steele A.D."/>
            <person name="Gui C."/>
            <person name="Meng S."/>
            <person name="Li G."/>
            <person name="Viehrig K."/>
            <person name="Ye F."/>
            <person name="Su P."/>
            <person name="Kiefer A.F."/>
            <person name="Nichols A."/>
            <person name="Cepeda A.J."/>
            <person name="Yan W."/>
            <person name="Fan B."/>
            <person name="Jiang Y."/>
            <person name="Adhikari A."/>
            <person name="Zheng C.-J."/>
            <person name="Schuster L."/>
            <person name="Cowan T.M."/>
            <person name="Smanski M.J."/>
            <person name="Chevrette M.G."/>
            <person name="De Carvalho L.P.S."/>
            <person name="Shen B."/>
        </authorList>
    </citation>
    <scope>NUCLEOTIDE SEQUENCE [LARGE SCALE GENOMIC DNA]</scope>
    <source>
        <strain evidence="6 7">NPDC058584</strain>
    </source>
</reference>
<evidence type="ECO:0000256" key="1">
    <source>
        <dbReference type="ARBA" id="ARBA00001957"/>
    </source>
</evidence>
<dbReference type="InterPro" id="IPR009081">
    <property type="entry name" value="PP-bd_ACP"/>
</dbReference>
<proteinExistence type="predicted"/>
<dbReference type="Pfam" id="PF00501">
    <property type="entry name" value="AMP-binding"/>
    <property type="match status" value="1"/>
</dbReference>
<sequence>MVDRAAGGTAVTVPGGLTPSHGQERLWFLHQLDPLDAAYNIPLVLRLTGDLSVPALTAAFEGTVARHESLRTRFPDVDGRPVAVVDAPGPVAVETIDLRGRPGSAEPLLAERTNGAFDLARGPLLRITLLRTADDEHLLCLVLHHIVADGWSLNLLRTELATRYAAHLAGHPVELPEVLPYTEYARREREAAGGPEAEAALAHWRERLADAPVLDLRPTVTQPVTEPGEGEGAAGTGAGGGGGAAEGAAGTGGGAFHTRRIAGAGGAVDALAKERRCTPFMVLLAAYQVLLHRWTHQDDFCVGVPAAGRGEPELEEVIGYFSTTLVLRAELAGEPTFGELLRRVRRSSLTAFAHDRVPFERLIDALGIERRLGASPLFQTLLTVHTQDGTGGGEREFADLKCADADGGHTASKVELMLDLRREGDDLVAVFGYRTDLFDAPWAARLARHFETLLRGALAAPDTPVSELELLAPAERDELLALGTGAPALPGDEAPVPVALARAVERHAERTAVRAPEGELTYRELWDAAGALAVRLRAAGVRGGDTVGVCLPRGTAAVTALLAAWRAGAAYLPLDLDHPRPRLEFMIEDTAVRVVVAEPGAEETAWLGERVTVVAPPAGPGPAGPAPGDGPGGSGAGAGREGGPGDGGLGAGGLGGGVLGGGGFEGGGGSASCDPAWQAGPGDPAYVIHTSGSTGTPKGVVVPHRALAARIAWMRADYGITAADEVLQFASLSFDTHAEEVFPALTAGATLTVAGPGATLPDHLAAGRGDRITVLDLPTPYWHRLTDDLAAVAWPPGLRLLILGADQVQPTAVAAWRARFGDTVRLVNSYGPTETTIIATTAELGRADAVRRPPIGGPVGSTTLTVCDPAGRLMPYGAPGELLVGGAGVTLGYGGRPGATARAFVPDPFGPPGSRRYRTGDLVRWRPDGQLEFLGRIDDQVKVRGYRVEPGEVETALLALEGVGGAAVIVREDALVAYVVPASGAGPERAVPDAVAPGPADSGSAPGAAGPGPAAPEAASALSPAGVRAALGARLPAYLVPNSVVVLDALPLTPNGKLDRRALPAPDRRPDLGGGYVAPRTDAEELVAEVWAEVLGLDRVGALDDFFDLGGHSLLATRVLARIRAAADLVVPLRTLFVHRTAEAFALAVEELLLAEIEALTDEDAGRLLAAESAPQRNGTTTA</sequence>
<comment type="caution">
    <text evidence="6">The sequence shown here is derived from an EMBL/GenBank/DDBJ whole genome shotgun (WGS) entry which is preliminary data.</text>
</comment>
<protein>
    <submittedName>
        <fullName evidence="6">Condensation domain-containing protein</fullName>
    </submittedName>
</protein>
<dbReference type="InterPro" id="IPR020845">
    <property type="entry name" value="AMP-binding_CS"/>
</dbReference>
<dbReference type="RefSeq" id="WP_381301843.1">
    <property type="nucleotide sequence ID" value="NZ_JBHVRE010000028.1"/>
</dbReference>
<dbReference type="Gene3D" id="3.30.559.30">
    <property type="entry name" value="Nonribosomal peptide synthetase, condensation domain"/>
    <property type="match status" value="1"/>
</dbReference>
<dbReference type="Pfam" id="PF00550">
    <property type="entry name" value="PP-binding"/>
    <property type="match status" value="1"/>
</dbReference>
<dbReference type="PANTHER" id="PTHR45527:SF1">
    <property type="entry name" value="FATTY ACID SYNTHASE"/>
    <property type="match status" value="1"/>
</dbReference>
<feature type="region of interest" description="Disordered" evidence="4">
    <location>
        <begin position="614"/>
        <end position="654"/>
    </location>
</feature>
<organism evidence="6 7">
    <name type="scientific">Streptomyces bacillaris</name>
    <dbReference type="NCBI Taxonomy" id="68179"/>
    <lineage>
        <taxon>Bacteria</taxon>
        <taxon>Bacillati</taxon>
        <taxon>Actinomycetota</taxon>
        <taxon>Actinomycetes</taxon>
        <taxon>Kitasatosporales</taxon>
        <taxon>Streptomycetaceae</taxon>
        <taxon>Streptomyces</taxon>
    </lineage>
</organism>
<dbReference type="PROSITE" id="PS00012">
    <property type="entry name" value="PHOSPHOPANTETHEINE"/>
    <property type="match status" value="1"/>
</dbReference>